<dbReference type="EC" id="4.3.1.3" evidence="3"/>
<evidence type="ECO:0000256" key="5">
    <source>
        <dbReference type="ARBA" id="ARBA00022808"/>
    </source>
</evidence>
<protein>
    <recommendedName>
        <fullName evidence="4">Histidine ammonia-lyase</fullName>
        <ecNumber evidence="3">4.3.1.3</ecNumber>
    </recommendedName>
</protein>
<proteinExistence type="inferred from homology"/>
<dbReference type="Proteomes" id="UP001165289">
    <property type="component" value="Unassembled WGS sequence"/>
</dbReference>
<dbReference type="GO" id="GO:0006548">
    <property type="term" value="P:L-histidine catabolic process"/>
    <property type="evidence" value="ECO:0007669"/>
    <property type="project" value="InterPro"/>
</dbReference>
<evidence type="ECO:0000313" key="9">
    <source>
        <dbReference type="EMBL" id="KAI6651990.1"/>
    </source>
</evidence>
<dbReference type="GO" id="GO:0004397">
    <property type="term" value="F:histidine ammonia-lyase activity"/>
    <property type="evidence" value="ECO:0007669"/>
    <property type="project" value="UniProtKB-EC"/>
</dbReference>
<dbReference type="SUPFAM" id="SSF48557">
    <property type="entry name" value="L-aspartase-like"/>
    <property type="match status" value="1"/>
</dbReference>
<keyword evidence="5" id="KW-0369">Histidine metabolism</keyword>
<evidence type="ECO:0000256" key="1">
    <source>
        <dbReference type="ARBA" id="ARBA00005113"/>
    </source>
</evidence>
<evidence type="ECO:0000256" key="2">
    <source>
        <dbReference type="ARBA" id="ARBA00007238"/>
    </source>
</evidence>
<name>A0AAV7JTJ6_9METZ</name>
<dbReference type="NCBIfam" id="NF006871">
    <property type="entry name" value="PRK09367.1"/>
    <property type="match status" value="1"/>
</dbReference>
<accession>A0AAV7JTJ6</accession>
<dbReference type="AlphaFoldDB" id="A0AAV7JTJ6"/>
<dbReference type="Gene3D" id="1.20.200.10">
    <property type="entry name" value="Fumarase/aspartase (Central domain)"/>
    <property type="match status" value="1"/>
</dbReference>
<keyword evidence="10" id="KW-1185">Reference proteome</keyword>
<keyword evidence="6 8" id="KW-0456">Lyase</keyword>
<organism evidence="9 10">
    <name type="scientific">Oopsacas minuta</name>
    <dbReference type="NCBI Taxonomy" id="111878"/>
    <lineage>
        <taxon>Eukaryota</taxon>
        <taxon>Metazoa</taxon>
        <taxon>Porifera</taxon>
        <taxon>Hexactinellida</taxon>
        <taxon>Hexasterophora</taxon>
        <taxon>Lyssacinosida</taxon>
        <taxon>Leucopsacidae</taxon>
        <taxon>Oopsacas</taxon>
    </lineage>
</organism>
<evidence type="ECO:0000256" key="6">
    <source>
        <dbReference type="ARBA" id="ARBA00023239"/>
    </source>
</evidence>
<evidence type="ECO:0000313" key="10">
    <source>
        <dbReference type="Proteomes" id="UP001165289"/>
    </source>
</evidence>
<dbReference type="Pfam" id="PF00221">
    <property type="entry name" value="Lyase_aromatic"/>
    <property type="match status" value="1"/>
</dbReference>
<comment type="caution">
    <text evidence="9">The sequence shown here is derived from an EMBL/GenBank/DDBJ whole genome shotgun (WGS) entry which is preliminary data.</text>
</comment>
<comment type="pathway">
    <text evidence="1">Amino-acid degradation; L-histidine degradation into L-glutamate; N-formimidoyl-L-glutamate from L-histidine: step 1/3.</text>
</comment>
<evidence type="ECO:0000256" key="4">
    <source>
        <dbReference type="ARBA" id="ARBA00017271"/>
    </source>
</evidence>
<gene>
    <name evidence="9" type="ORF">LOD99_4535</name>
</gene>
<dbReference type="GO" id="GO:0005737">
    <property type="term" value="C:cytoplasm"/>
    <property type="evidence" value="ECO:0007669"/>
    <property type="project" value="InterPro"/>
</dbReference>
<dbReference type="PANTHER" id="PTHR10362">
    <property type="entry name" value="HISTIDINE AMMONIA-LYASE"/>
    <property type="match status" value="1"/>
</dbReference>
<dbReference type="InterPro" id="IPR005921">
    <property type="entry name" value="HutH"/>
</dbReference>
<evidence type="ECO:0000256" key="8">
    <source>
        <dbReference type="RuleBase" id="RU003954"/>
    </source>
</evidence>
<dbReference type="NCBIfam" id="TIGR01225">
    <property type="entry name" value="hutH"/>
    <property type="match status" value="1"/>
</dbReference>
<dbReference type="FunFam" id="1.20.200.10:FF:000003">
    <property type="entry name" value="Histidine ammonia-lyase"/>
    <property type="match status" value="1"/>
</dbReference>
<dbReference type="FunFam" id="1.10.275.10:FF:000005">
    <property type="entry name" value="Histidine ammonia-lyase"/>
    <property type="match status" value="1"/>
</dbReference>
<dbReference type="InterPro" id="IPR001106">
    <property type="entry name" value="Aromatic_Lyase"/>
</dbReference>
<evidence type="ECO:0000256" key="3">
    <source>
        <dbReference type="ARBA" id="ARBA00012994"/>
    </source>
</evidence>
<dbReference type="InterPro" id="IPR008948">
    <property type="entry name" value="L-Aspartase-like"/>
</dbReference>
<dbReference type="InterPro" id="IPR024083">
    <property type="entry name" value="Fumarase/histidase_N"/>
</dbReference>
<dbReference type="Gene3D" id="1.10.275.10">
    <property type="entry name" value="Fumarase/aspartase (N-terminal domain)"/>
    <property type="match status" value="1"/>
</dbReference>
<dbReference type="EMBL" id="JAKMXF010000300">
    <property type="protein sequence ID" value="KAI6651990.1"/>
    <property type="molecule type" value="Genomic_DNA"/>
</dbReference>
<comment type="catalytic activity">
    <reaction evidence="7">
        <text>L-histidine = trans-urocanate + NH4(+)</text>
        <dbReference type="Rhea" id="RHEA:21232"/>
        <dbReference type="ChEBI" id="CHEBI:17771"/>
        <dbReference type="ChEBI" id="CHEBI:28938"/>
        <dbReference type="ChEBI" id="CHEBI:57595"/>
        <dbReference type="EC" id="4.3.1.3"/>
    </reaction>
</comment>
<reference evidence="9 10" key="1">
    <citation type="journal article" date="2023" name="BMC Biol.">
        <title>The compact genome of the sponge Oopsacas minuta (Hexactinellida) is lacking key metazoan core genes.</title>
        <authorList>
            <person name="Santini S."/>
            <person name="Schenkelaars Q."/>
            <person name="Jourda C."/>
            <person name="Duchesne M."/>
            <person name="Belahbib H."/>
            <person name="Rocher C."/>
            <person name="Selva M."/>
            <person name="Riesgo A."/>
            <person name="Vervoort M."/>
            <person name="Leys S.P."/>
            <person name="Kodjabachian L."/>
            <person name="Le Bivic A."/>
            <person name="Borchiellini C."/>
            <person name="Claverie J.M."/>
            <person name="Renard E."/>
        </authorList>
    </citation>
    <scope>NUCLEOTIDE SEQUENCE [LARGE SCALE GENOMIC DNA]</scope>
    <source>
        <strain evidence="9">SPO-2</strain>
    </source>
</reference>
<evidence type="ECO:0000256" key="7">
    <source>
        <dbReference type="ARBA" id="ARBA00049269"/>
    </source>
</evidence>
<sequence>MHFENSPEHVDNKYDSLQVEQSNKQEAEIKIGKISTSLNILFYSKGKDKPKLETVILKSLEDDISVKNAIHFAYGLSNEKIETLDISHLASGDKLDLSASLTNFDTIILREKTKNESEFIKIDGNTLSISELVSLSDFEKKIALFPEVRTRIDLARNYLEYRIEQGDTIYGVNTGFGRLASTRIPHEKIKQLQENLILSHSAGVGPDLSMKHTRMMFALRINVLAKGYSGISFSLLQHLVEIFNDGIIPRIPEQGTAGASGDLAPLAHLSHALMGNGELWSPVTGWGEARDVLSANKLTPITLMFKEGLCLINGTQFISSLGAEAVCRAKLLCQQADVIAALTLEAYSGSKVPFSSCLHKIRAHKGQGKCAQRLRALLHSDLHPSEICKLHANCGKVQDPYSLRCIPQVHGIVADTIDFVSGIIETEINSATDNPNVFPEQNEILSGGNFHGEYPAKVLDYLAIAVHELASISERRIEQLINPYLSDLPGFLVKESGLNSGFMIAHVTASSLVSENKVLCHPSSIDSITTSAGQEDHVSMGGTSARKALKVIDNVEYVLAIELLAACQGIDLVRPNRTNLPLESVHKLVRSSIPFYDVDRYMAADINKCRDILRDGTIWKLIEPFIDNYIETVEGENV</sequence>
<dbReference type="CDD" id="cd00332">
    <property type="entry name" value="PAL-HAL"/>
    <property type="match status" value="1"/>
</dbReference>
<comment type="similarity">
    <text evidence="2 8">Belongs to the PAL/histidase family.</text>
</comment>